<dbReference type="PANTHER" id="PTHR43156">
    <property type="entry name" value="STAGE II SPORULATION PROTEIN E-RELATED"/>
    <property type="match status" value="1"/>
</dbReference>
<dbReference type="InterPro" id="IPR013767">
    <property type="entry name" value="PAS_fold"/>
</dbReference>
<keyword evidence="1" id="KW-0378">Hydrolase</keyword>
<protein>
    <submittedName>
        <fullName evidence="6">Diguanylate cyclase</fullName>
    </submittedName>
</protein>
<dbReference type="CDD" id="cd00130">
    <property type="entry name" value="PAS"/>
    <property type="match status" value="3"/>
</dbReference>
<evidence type="ECO:0000259" key="3">
    <source>
        <dbReference type="PROSITE" id="PS50112"/>
    </source>
</evidence>
<dbReference type="SMART" id="SM00091">
    <property type="entry name" value="PAS"/>
    <property type="match status" value="3"/>
</dbReference>
<organism evidence="6 7">
    <name type="scientific">Nitrosococcus oceani C-27</name>
    <dbReference type="NCBI Taxonomy" id="314279"/>
    <lineage>
        <taxon>Bacteria</taxon>
        <taxon>Pseudomonadati</taxon>
        <taxon>Pseudomonadota</taxon>
        <taxon>Gammaproteobacteria</taxon>
        <taxon>Chromatiales</taxon>
        <taxon>Chromatiaceae</taxon>
        <taxon>Nitrosococcus</taxon>
    </lineage>
</organism>
<dbReference type="PROSITE" id="PS51746">
    <property type="entry name" value="PPM_2"/>
    <property type="match status" value="1"/>
</dbReference>
<feature type="coiled-coil region" evidence="2">
    <location>
        <begin position="425"/>
        <end position="452"/>
    </location>
</feature>
<gene>
    <name evidence="6" type="ORF">IB75_01055</name>
</gene>
<dbReference type="GO" id="GO:0016791">
    <property type="term" value="F:phosphatase activity"/>
    <property type="evidence" value="ECO:0007669"/>
    <property type="project" value="TreeGrafter"/>
</dbReference>
<dbReference type="SUPFAM" id="SSF55785">
    <property type="entry name" value="PYP-like sensor domain (PAS domain)"/>
    <property type="match status" value="3"/>
</dbReference>
<dbReference type="InterPro" id="IPR036457">
    <property type="entry name" value="PPM-type-like_dom_sf"/>
</dbReference>
<dbReference type="InterPro" id="IPR000700">
    <property type="entry name" value="PAS-assoc_C"/>
</dbReference>
<sequence length="684" mass="78726">MNKREIDPARAELELERELTKEKSVEQSLPQQIVSLKERLFQQAVELKKVKATLKESEERFNQVAAMTGEWIWEQDDKGHYTYSSISVDAVLGYPWQALIGRCYDEFIPIEEQEKLRSKMRQGVETGQGFQHLIRRYRHRDGHLVFTESTAMPVFDEQNSLLKWRGIDRDITATRRADELVFMLSRALEQSPNAILITDLKGNIEYVNTSFTRLTGYEAKEVIGKNPSLLQSGKTPLEQYRRLWETIRAGREWRDEIQDRKKSGELYWALETITALRDGEGNPTHFLAIQEDITERKRVEAALRESEAQTRLIIENALDAIVLISANDSITDWNPQAEKIFGWKREEVLGLSLAETIIPPRHREAHWQGLRRFLNTGKGPILGKRVELSALHRDGHEFPVELTVLPLKVRNSYVFSGFLRDLTQQKETEEAIRQARVKLAVAQNEMRIAQQIQESLFPPAPLVLPTVKIMGYCLPATHVGGDYFDYFQWRDKTIDIVIADVSGHSVGPALLMAEARSALKSQFHLHRTVVETLSSLNETLYEDLDRADLFITLCYLRYDMVTRQLTYANAGHLPPLLFRQGQRCRQLDADGLVLGVNREVIFETRSESLQPGDMLFLYTDGIIEAENKKGDFFGIERLCDLLNEHHQAGSEPQEIITNIIERLQAFRHRKTFEDDVTMVVVKVL</sequence>
<evidence type="ECO:0000256" key="1">
    <source>
        <dbReference type="ARBA" id="ARBA00022801"/>
    </source>
</evidence>
<dbReference type="InterPro" id="IPR052016">
    <property type="entry name" value="Bact_Sigma-Reg"/>
</dbReference>
<dbReference type="Pfam" id="PF13426">
    <property type="entry name" value="PAS_9"/>
    <property type="match status" value="1"/>
</dbReference>
<dbReference type="InterPro" id="IPR000014">
    <property type="entry name" value="PAS"/>
</dbReference>
<dbReference type="GO" id="GO:0006355">
    <property type="term" value="P:regulation of DNA-templated transcription"/>
    <property type="evidence" value="ECO:0007669"/>
    <property type="project" value="InterPro"/>
</dbReference>
<dbReference type="PROSITE" id="PS50113">
    <property type="entry name" value="PAC"/>
    <property type="match status" value="3"/>
</dbReference>
<evidence type="ECO:0000313" key="7">
    <source>
        <dbReference type="Proteomes" id="UP000028839"/>
    </source>
</evidence>
<dbReference type="AlphaFoldDB" id="A0A0E2Z643"/>
<dbReference type="Proteomes" id="UP000028839">
    <property type="component" value="Unassembled WGS sequence"/>
</dbReference>
<feature type="domain" description="PAS" evidence="3">
    <location>
        <begin position="306"/>
        <end position="377"/>
    </location>
</feature>
<dbReference type="Gene3D" id="3.30.450.20">
    <property type="entry name" value="PAS domain"/>
    <property type="match status" value="3"/>
</dbReference>
<dbReference type="InterPro" id="IPR035965">
    <property type="entry name" value="PAS-like_dom_sf"/>
</dbReference>
<feature type="domain" description="PPM-type phosphatase" evidence="5">
    <location>
        <begin position="476"/>
        <end position="683"/>
    </location>
</feature>
<dbReference type="Gene3D" id="3.60.40.10">
    <property type="entry name" value="PPM-type phosphatase domain"/>
    <property type="match status" value="1"/>
</dbReference>
<dbReference type="InterPro" id="IPR001610">
    <property type="entry name" value="PAC"/>
</dbReference>
<accession>A0A0E2Z643</accession>
<dbReference type="Pfam" id="PF07228">
    <property type="entry name" value="SpoIIE"/>
    <property type="match status" value="1"/>
</dbReference>
<dbReference type="PANTHER" id="PTHR43156:SF2">
    <property type="entry name" value="STAGE II SPORULATION PROTEIN E"/>
    <property type="match status" value="1"/>
</dbReference>
<dbReference type="SMART" id="SM00086">
    <property type="entry name" value="PAC"/>
    <property type="match status" value="3"/>
</dbReference>
<evidence type="ECO:0000259" key="4">
    <source>
        <dbReference type="PROSITE" id="PS50113"/>
    </source>
</evidence>
<comment type="caution">
    <text evidence="6">The sequence shown here is derived from an EMBL/GenBank/DDBJ whole genome shotgun (WGS) entry which is preliminary data.</text>
</comment>
<dbReference type="InterPro" id="IPR001932">
    <property type="entry name" value="PPM-type_phosphatase-like_dom"/>
</dbReference>
<dbReference type="NCBIfam" id="TIGR00229">
    <property type="entry name" value="sensory_box"/>
    <property type="match status" value="3"/>
</dbReference>
<dbReference type="Pfam" id="PF00989">
    <property type="entry name" value="PAS"/>
    <property type="match status" value="1"/>
</dbReference>
<feature type="domain" description="PAS" evidence="3">
    <location>
        <begin position="57"/>
        <end position="127"/>
    </location>
</feature>
<dbReference type="PROSITE" id="PS50112">
    <property type="entry name" value="PAS"/>
    <property type="match status" value="3"/>
</dbReference>
<evidence type="ECO:0000259" key="5">
    <source>
        <dbReference type="PROSITE" id="PS51746"/>
    </source>
</evidence>
<dbReference type="InterPro" id="IPR013656">
    <property type="entry name" value="PAS_4"/>
</dbReference>
<feature type="domain" description="PAS" evidence="3">
    <location>
        <begin position="184"/>
        <end position="226"/>
    </location>
</feature>
<reference evidence="6 7" key="1">
    <citation type="submission" date="2014-07" db="EMBL/GenBank/DDBJ databases">
        <title>Comparative analysis of Nitrosococcus oceani genome inventories of strains from Pacific and Atlantic gyres.</title>
        <authorList>
            <person name="Lim C.K."/>
            <person name="Wang L."/>
            <person name="Sayavedra-Soto L.A."/>
            <person name="Klotz M.G."/>
        </authorList>
    </citation>
    <scope>NUCLEOTIDE SEQUENCE [LARGE SCALE GENOMIC DNA]</scope>
    <source>
        <strain evidence="6 7">C-27</strain>
    </source>
</reference>
<proteinExistence type="predicted"/>
<dbReference type="OrthoDB" id="9789238at2"/>
<name>A0A0E2Z643_9GAMM</name>
<dbReference type="EMBL" id="JPGN01000008">
    <property type="protein sequence ID" value="KFI20811.1"/>
    <property type="molecule type" value="Genomic_DNA"/>
</dbReference>
<evidence type="ECO:0000313" key="6">
    <source>
        <dbReference type="EMBL" id="KFI20811.1"/>
    </source>
</evidence>
<dbReference type="HOGENOM" id="CLU_366735_0_0_6"/>
<feature type="domain" description="PAC" evidence="4">
    <location>
        <begin position="131"/>
        <end position="183"/>
    </location>
</feature>
<dbReference type="SMART" id="SM00331">
    <property type="entry name" value="PP2C_SIG"/>
    <property type="match status" value="1"/>
</dbReference>
<feature type="domain" description="PAC" evidence="4">
    <location>
        <begin position="384"/>
        <end position="434"/>
    </location>
</feature>
<keyword evidence="2" id="KW-0175">Coiled coil</keyword>
<feature type="domain" description="PAC" evidence="4">
    <location>
        <begin position="253"/>
        <end position="305"/>
    </location>
</feature>
<dbReference type="Pfam" id="PF08448">
    <property type="entry name" value="PAS_4"/>
    <property type="match status" value="1"/>
</dbReference>
<evidence type="ECO:0000256" key="2">
    <source>
        <dbReference type="SAM" id="Coils"/>
    </source>
</evidence>
<dbReference type="SUPFAM" id="SSF81606">
    <property type="entry name" value="PP2C-like"/>
    <property type="match status" value="1"/>
</dbReference>